<sequence>MPPREIAMARVAWIRGRSSAAVGAGLLALAMPAQAQVVMRFVTEVFPPYTYAAPDGRAAGPMLEVLQAACARLGWNCLVEVLPWRRALGMAQRGEVEGIFTVADSPERRQYFHVSPPVIEARYVLWARLGSSFSYAGDAQVLAGRTIGAYGPSATALTLEQLIDGVAARSEIEPDNRTVLRKLSVGRYGEEGLGLVNEAVAMHLMREDGLRNLQPAGVVKSFAYSFGLSRQGVEPATALALAKALYELCRSGRTAELLKPYGLPGSACQKP</sequence>
<evidence type="ECO:0000259" key="2">
    <source>
        <dbReference type="Pfam" id="PF00497"/>
    </source>
</evidence>
<comment type="caution">
    <text evidence="3">The sequence shown here is derived from an EMBL/GenBank/DDBJ whole genome shotgun (WGS) entry which is preliminary data.</text>
</comment>
<accession>A0A2W5DKK0</accession>
<evidence type="ECO:0000313" key="4">
    <source>
        <dbReference type="Proteomes" id="UP000249633"/>
    </source>
</evidence>
<keyword evidence="1" id="KW-0732">Signal</keyword>
<reference evidence="3 4" key="1">
    <citation type="submission" date="2017-08" db="EMBL/GenBank/DDBJ databases">
        <title>Infants hospitalized years apart are colonized by the same room-sourced microbial strains.</title>
        <authorList>
            <person name="Brooks B."/>
            <person name="Olm M.R."/>
            <person name="Firek B.A."/>
            <person name="Baker R."/>
            <person name="Thomas B.C."/>
            <person name="Morowitz M.J."/>
            <person name="Banfield J.F."/>
        </authorList>
    </citation>
    <scope>NUCLEOTIDE SEQUENCE [LARGE SCALE GENOMIC DNA]</scope>
    <source>
        <strain evidence="3">S2_012_000_R2_81</strain>
    </source>
</reference>
<dbReference type="Pfam" id="PF00497">
    <property type="entry name" value="SBP_bac_3"/>
    <property type="match status" value="1"/>
</dbReference>
<dbReference type="Gene3D" id="3.40.190.10">
    <property type="entry name" value="Periplasmic binding protein-like II"/>
    <property type="match status" value="2"/>
</dbReference>
<dbReference type="PANTHER" id="PTHR38834">
    <property type="entry name" value="PERIPLASMIC SUBSTRATE BINDING PROTEIN FAMILY 3"/>
    <property type="match status" value="1"/>
</dbReference>
<evidence type="ECO:0000256" key="1">
    <source>
        <dbReference type="SAM" id="SignalP"/>
    </source>
</evidence>
<protein>
    <submittedName>
        <fullName evidence="3">Amino acid ABC transporter substrate-binding protein</fullName>
    </submittedName>
</protein>
<dbReference type="Proteomes" id="UP000249633">
    <property type="component" value="Unassembled WGS sequence"/>
</dbReference>
<gene>
    <name evidence="3" type="ORF">DI603_10235</name>
</gene>
<feature type="chain" id="PRO_5016121863" evidence="1">
    <location>
        <begin position="36"/>
        <end position="271"/>
    </location>
</feature>
<proteinExistence type="predicted"/>
<feature type="domain" description="Solute-binding protein family 3/N-terminal" evidence="2">
    <location>
        <begin position="44"/>
        <end position="261"/>
    </location>
</feature>
<feature type="signal peptide" evidence="1">
    <location>
        <begin position="1"/>
        <end position="35"/>
    </location>
</feature>
<dbReference type="EMBL" id="QFOD01000008">
    <property type="protein sequence ID" value="PZP32401.1"/>
    <property type="molecule type" value="Genomic_DNA"/>
</dbReference>
<organism evidence="3 4">
    <name type="scientific">Roseateles depolymerans</name>
    <dbReference type="NCBI Taxonomy" id="76731"/>
    <lineage>
        <taxon>Bacteria</taxon>
        <taxon>Pseudomonadati</taxon>
        <taxon>Pseudomonadota</taxon>
        <taxon>Betaproteobacteria</taxon>
        <taxon>Burkholderiales</taxon>
        <taxon>Sphaerotilaceae</taxon>
        <taxon>Roseateles</taxon>
    </lineage>
</organism>
<evidence type="ECO:0000313" key="3">
    <source>
        <dbReference type="EMBL" id="PZP32401.1"/>
    </source>
</evidence>
<dbReference type="PANTHER" id="PTHR38834:SF3">
    <property type="entry name" value="SOLUTE-BINDING PROTEIN FAMILY 3_N-TERMINAL DOMAIN-CONTAINING PROTEIN"/>
    <property type="match status" value="1"/>
</dbReference>
<name>A0A2W5DKK0_9BURK</name>
<dbReference type="AlphaFoldDB" id="A0A2W5DKK0"/>
<dbReference type="SUPFAM" id="SSF53850">
    <property type="entry name" value="Periplasmic binding protein-like II"/>
    <property type="match status" value="1"/>
</dbReference>
<dbReference type="InterPro" id="IPR001638">
    <property type="entry name" value="Solute-binding_3/MltF_N"/>
</dbReference>